<dbReference type="EC" id="2.1.2.9" evidence="2"/>
<keyword evidence="3" id="KW-1185">Reference proteome</keyword>
<dbReference type="InterPro" id="IPR036477">
    <property type="entry name" value="Formyl_transf_N_sf"/>
</dbReference>
<feature type="domain" description="Methionyl-tRNA formyltransferase-like C-terminal" evidence="1">
    <location>
        <begin position="170"/>
        <end position="225"/>
    </location>
</feature>
<dbReference type="GO" id="GO:0004479">
    <property type="term" value="F:methionyl-tRNA formyltransferase activity"/>
    <property type="evidence" value="ECO:0007669"/>
    <property type="project" value="UniProtKB-EC"/>
</dbReference>
<comment type="caution">
    <text evidence="2">The sequence shown here is derived from an EMBL/GenBank/DDBJ whole genome shotgun (WGS) entry which is preliminary data.</text>
</comment>
<dbReference type="Pfam" id="PF21553">
    <property type="entry name" value="Formyl_trans_C_2"/>
    <property type="match status" value="1"/>
</dbReference>
<gene>
    <name evidence="2" type="ORF">J2S77_001564</name>
</gene>
<accession>A0ABT9VF30</accession>
<organism evidence="2 3">
    <name type="scientific">Alkalibacillus salilacus</name>
    <dbReference type="NCBI Taxonomy" id="284582"/>
    <lineage>
        <taxon>Bacteria</taxon>
        <taxon>Bacillati</taxon>
        <taxon>Bacillota</taxon>
        <taxon>Bacilli</taxon>
        <taxon>Bacillales</taxon>
        <taxon>Bacillaceae</taxon>
        <taxon>Alkalibacillus</taxon>
    </lineage>
</organism>
<dbReference type="EMBL" id="JAUSTQ010000005">
    <property type="protein sequence ID" value="MDQ0159580.1"/>
    <property type="molecule type" value="Genomic_DNA"/>
</dbReference>
<evidence type="ECO:0000313" key="3">
    <source>
        <dbReference type="Proteomes" id="UP001224359"/>
    </source>
</evidence>
<dbReference type="CDD" id="cd08821">
    <property type="entry name" value="FMT_core_like_1"/>
    <property type="match status" value="1"/>
</dbReference>
<proteinExistence type="predicted"/>
<dbReference type="SUPFAM" id="SSF50486">
    <property type="entry name" value="FMT C-terminal domain-like"/>
    <property type="match status" value="1"/>
</dbReference>
<evidence type="ECO:0000313" key="2">
    <source>
        <dbReference type="EMBL" id="MDQ0159580.1"/>
    </source>
</evidence>
<dbReference type="InterPro" id="IPR049355">
    <property type="entry name" value="Formyl_trans-like_C"/>
</dbReference>
<dbReference type="SUPFAM" id="SSF53328">
    <property type="entry name" value="Formyltransferase"/>
    <property type="match status" value="1"/>
</dbReference>
<reference evidence="2 3" key="1">
    <citation type="submission" date="2023-07" db="EMBL/GenBank/DDBJ databases">
        <title>Genomic Encyclopedia of Type Strains, Phase IV (KMG-IV): sequencing the most valuable type-strain genomes for metagenomic binning, comparative biology and taxonomic classification.</title>
        <authorList>
            <person name="Goeker M."/>
        </authorList>
    </citation>
    <scope>NUCLEOTIDE SEQUENCE [LARGE SCALE GENOMIC DNA]</scope>
    <source>
        <strain evidence="2 3">DSM 16460</strain>
    </source>
</reference>
<evidence type="ECO:0000259" key="1">
    <source>
        <dbReference type="Pfam" id="PF21553"/>
    </source>
</evidence>
<dbReference type="Gene3D" id="3.40.50.170">
    <property type="entry name" value="Formyl transferase, N-terminal domain"/>
    <property type="match status" value="1"/>
</dbReference>
<keyword evidence="2" id="KW-0808">Transferase</keyword>
<dbReference type="InterPro" id="IPR011034">
    <property type="entry name" value="Formyl_transferase-like_C_sf"/>
</dbReference>
<dbReference type="Proteomes" id="UP001224359">
    <property type="component" value="Unassembled WGS sequence"/>
</dbReference>
<name>A0ABT9VF30_9BACI</name>
<sequence>MVIEVKIVIVANHDWYRQVYENLTNTLDHQVYYISNRESLTYDYLSTINPCYIFIPHWSFIIPQEVYENFECIVFHMTDLPYGRGGTPLQNLISRGIYETRLTAIRCEAEIDAGPIYLKKDLSLYGSAEEIYMRAAQTIEQMIQEIIETEPTPYEQVGEVVSFSRRKRTEGNLKKIDTLERAFDHIRMLDATSYPRAYLETEDLLFEFERASLKEGYIHADVKITRKEDSDE</sequence>
<protein>
    <submittedName>
        <fullName evidence="2">Methionyl-tRNA formyltransferase</fullName>
        <ecNumber evidence="2">2.1.2.9</ecNumber>
    </submittedName>
</protein>
<dbReference type="Gene3D" id="3.10.25.20">
    <property type="match status" value="1"/>
</dbReference>